<dbReference type="AlphaFoldDB" id="A2SC76"/>
<feature type="domain" description="PpiC" evidence="9">
    <location>
        <begin position="181"/>
        <end position="282"/>
    </location>
</feature>
<dbReference type="GO" id="GO:0003755">
    <property type="term" value="F:peptidyl-prolyl cis-trans isomerase activity"/>
    <property type="evidence" value="ECO:0007669"/>
    <property type="project" value="UniProtKB-UniRule"/>
</dbReference>
<organism evidence="10 11">
    <name type="scientific">Methylibium petroleiphilum (strain ATCC BAA-1232 / LMG 22953 / PM1)</name>
    <dbReference type="NCBI Taxonomy" id="420662"/>
    <lineage>
        <taxon>Bacteria</taxon>
        <taxon>Pseudomonadati</taxon>
        <taxon>Pseudomonadota</taxon>
        <taxon>Betaproteobacteria</taxon>
        <taxon>Burkholderiales</taxon>
        <taxon>Sphaerotilaceae</taxon>
        <taxon>Methylibium</taxon>
    </lineage>
</organism>
<dbReference type="InterPro" id="IPR015391">
    <property type="entry name" value="SurA_N"/>
</dbReference>
<dbReference type="GO" id="GO:0030288">
    <property type="term" value="C:outer membrane-bounded periplasmic space"/>
    <property type="evidence" value="ECO:0007669"/>
    <property type="project" value="InterPro"/>
</dbReference>
<reference evidence="10 11" key="1">
    <citation type="journal article" date="2007" name="J. Bacteriol.">
        <title>Whole-genome analysis of the methyl tert-butyl ether-degrading beta-proteobacterium Methylibium petroleiphilum PM1.</title>
        <authorList>
            <person name="Kane S.R."/>
            <person name="Chakicherla A.Y."/>
            <person name="Chain P.S.G."/>
            <person name="Schmidt R."/>
            <person name="Shin M.W."/>
            <person name="Legler T.C."/>
            <person name="Scow K.M."/>
            <person name="Larimer F.W."/>
            <person name="Lucas S.M."/>
            <person name="Richardson P.M."/>
            <person name="Hristova K.R."/>
        </authorList>
    </citation>
    <scope>NUCLEOTIDE SEQUENCE [LARGE SCALE GENOMIC DNA]</scope>
    <source>
        <strain evidence="11">ATCC BAA-1232 / LMG 22953 / PM1</strain>
    </source>
</reference>
<dbReference type="Gene3D" id="1.10.4030.10">
    <property type="entry name" value="Porin chaperone SurA, peptide-binding domain"/>
    <property type="match status" value="1"/>
</dbReference>
<dbReference type="eggNOG" id="COG0760">
    <property type="taxonomic scope" value="Bacteria"/>
</dbReference>
<evidence type="ECO:0000313" key="11">
    <source>
        <dbReference type="Proteomes" id="UP000000366"/>
    </source>
</evidence>
<feature type="domain" description="PpiC" evidence="9">
    <location>
        <begin position="290"/>
        <end position="389"/>
    </location>
</feature>
<comment type="catalytic activity">
    <reaction evidence="7">
        <text>[protein]-peptidylproline (omega=180) = [protein]-peptidylproline (omega=0)</text>
        <dbReference type="Rhea" id="RHEA:16237"/>
        <dbReference type="Rhea" id="RHEA-COMP:10747"/>
        <dbReference type="Rhea" id="RHEA-COMP:10748"/>
        <dbReference type="ChEBI" id="CHEBI:83833"/>
        <dbReference type="ChEBI" id="CHEBI:83834"/>
        <dbReference type="EC" id="5.2.1.8"/>
    </reaction>
</comment>
<dbReference type="InterPro" id="IPR050280">
    <property type="entry name" value="OMP_Chaperone_SurA"/>
</dbReference>
<dbReference type="RefSeq" id="WP_011827804.1">
    <property type="nucleotide sequence ID" value="NC_008825.1"/>
</dbReference>
<dbReference type="Proteomes" id="UP000000366">
    <property type="component" value="Chromosome"/>
</dbReference>
<keyword evidence="11" id="KW-1185">Reference proteome</keyword>
<keyword evidence="1 7" id="KW-0732">Signal</keyword>
<proteinExistence type="inferred from homology"/>
<dbReference type="GO" id="GO:0050821">
    <property type="term" value="P:protein stabilization"/>
    <property type="evidence" value="ECO:0007669"/>
    <property type="project" value="InterPro"/>
</dbReference>
<dbReference type="GO" id="GO:0051082">
    <property type="term" value="F:unfolded protein binding"/>
    <property type="evidence" value="ECO:0007669"/>
    <property type="project" value="UniProtKB-UniRule"/>
</dbReference>
<sequence length="437" mass="48235" precursor="true">MLPKSSPPCARGLLLALLCSLFVANAVAQPSPVRSADYIVAIVDRELVTNAEVQQRLAALRREAAQSGQALPPDDELRRRMLDTLIDERAQLSAARESGVRIDEAELDRTVGNVAAQNRITLAQLRERLQRDGIEFSRFRSNLRDQLLLERVREREVQSRIKISDSEVETLLASRASGVAPPQFNVAQLLIGVPEGAGEAELAQRRVLAEQALQRARGGEDFARLVNELSTGSKEQGGALGLRTLDRLPDLFADAVRDLRGGAIVPQVLQSGAGFHVLKVVERRDGGMMVPQTRARHILLRTSAQLTQSAAVARLAEFKQQVDSGKASFAQLARENSEDGSAAQGGELGWASPGQFVPEFEEAMKALGINQVSDPVVSRFGVHLIQVLERRSVPVDRKQQREIARNVLREQKFESAYQEWARDVRARAYVEMREPPQ</sequence>
<evidence type="ECO:0000256" key="7">
    <source>
        <dbReference type="HAMAP-Rule" id="MF_01183"/>
    </source>
</evidence>
<dbReference type="InterPro" id="IPR023034">
    <property type="entry name" value="PPIase_SurA"/>
</dbReference>
<keyword evidence="5 7" id="KW-0143">Chaperone</keyword>
<keyword evidence="6 7" id="KW-0413">Isomerase</keyword>
<feature type="chain" id="PRO_5009006615" description="Chaperone SurA" evidence="7">
    <location>
        <begin position="29"/>
        <end position="437"/>
    </location>
</feature>
<dbReference type="InterPro" id="IPR027304">
    <property type="entry name" value="Trigger_fact/SurA_dom_sf"/>
</dbReference>
<comment type="subcellular location">
    <subcellularLocation>
        <location evidence="7">Periplasm</location>
    </subcellularLocation>
    <text evidence="7">Is capable of associating with the outer membrane.</text>
</comment>
<gene>
    <name evidence="7" type="primary">surA</name>
    <name evidence="10" type="ordered locus">Mpe_A0203</name>
</gene>
<dbReference type="InterPro" id="IPR046357">
    <property type="entry name" value="PPIase_dom_sf"/>
</dbReference>
<dbReference type="InterPro" id="IPR000297">
    <property type="entry name" value="PPIase_PpiC"/>
</dbReference>
<name>A2SC76_METPP</name>
<dbReference type="HAMAP" id="MF_01183">
    <property type="entry name" value="Chaperone_SurA"/>
    <property type="match status" value="1"/>
</dbReference>
<dbReference type="PANTHER" id="PTHR47637:SF1">
    <property type="entry name" value="CHAPERONE SURA"/>
    <property type="match status" value="1"/>
</dbReference>
<evidence type="ECO:0000313" key="10">
    <source>
        <dbReference type="EMBL" id="ABM93165.1"/>
    </source>
</evidence>
<dbReference type="Pfam" id="PF09312">
    <property type="entry name" value="SurA_N"/>
    <property type="match status" value="1"/>
</dbReference>
<dbReference type="PANTHER" id="PTHR47637">
    <property type="entry name" value="CHAPERONE SURA"/>
    <property type="match status" value="1"/>
</dbReference>
<dbReference type="Pfam" id="PF00639">
    <property type="entry name" value="Rotamase"/>
    <property type="match status" value="2"/>
</dbReference>
<dbReference type="EC" id="5.2.1.8" evidence="7"/>
<keyword evidence="4 7" id="KW-0697">Rotamase</keyword>
<evidence type="ECO:0000256" key="4">
    <source>
        <dbReference type="ARBA" id="ARBA00023110"/>
    </source>
</evidence>
<keyword evidence="3 7" id="KW-0574">Periplasm</keyword>
<protein>
    <recommendedName>
        <fullName evidence="7">Chaperone SurA</fullName>
    </recommendedName>
    <alternativeName>
        <fullName evidence="7">Peptidyl-prolyl cis-trans isomerase SurA</fullName>
        <shortName evidence="7">PPIase SurA</shortName>
        <ecNumber evidence="7">5.2.1.8</ecNumber>
    </alternativeName>
    <alternativeName>
        <fullName evidence="7">Rotamase SurA</fullName>
    </alternativeName>
</protein>
<evidence type="ECO:0000256" key="1">
    <source>
        <dbReference type="ARBA" id="ARBA00022729"/>
    </source>
</evidence>
<dbReference type="PROSITE" id="PS01096">
    <property type="entry name" value="PPIC_PPIASE_1"/>
    <property type="match status" value="1"/>
</dbReference>
<comment type="domain">
    <text evidence="7">The PPIase activity resides only in the second parvulin domain. The N-terminal region and the C-terminal tail are necessary and sufficient for the chaperone activity of SurA. The PPIase activity is dispensable for SurA to function as a chaperone. The N-terminal region and the C-terminal tail are also required for porin recognition.</text>
</comment>
<dbReference type="SUPFAM" id="SSF54534">
    <property type="entry name" value="FKBP-like"/>
    <property type="match status" value="2"/>
</dbReference>
<evidence type="ECO:0000256" key="6">
    <source>
        <dbReference type="ARBA" id="ARBA00023235"/>
    </source>
</evidence>
<feature type="signal peptide" evidence="7">
    <location>
        <begin position="1"/>
        <end position="28"/>
    </location>
</feature>
<evidence type="ECO:0000259" key="9">
    <source>
        <dbReference type="PROSITE" id="PS50198"/>
    </source>
</evidence>
<dbReference type="InterPro" id="IPR023058">
    <property type="entry name" value="PPIase_PpiC_CS"/>
</dbReference>
<dbReference type="KEGG" id="mpt:Mpe_A0203"/>
<keyword evidence="8" id="KW-0175">Coiled coil</keyword>
<dbReference type="HOGENOM" id="CLU_034646_11_0_4"/>
<dbReference type="Gene3D" id="3.10.50.40">
    <property type="match status" value="2"/>
</dbReference>
<dbReference type="GO" id="GO:0042277">
    <property type="term" value="F:peptide binding"/>
    <property type="evidence" value="ECO:0007669"/>
    <property type="project" value="InterPro"/>
</dbReference>
<dbReference type="STRING" id="420662.Mpe_A0203"/>
<dbReference type="PROSITE" id="PS50198">
    <property type="entry name" value="PPIC_PPIASE_2"/>
    <property type="match status" value="2"/>
</dbReference>
<dbReference type="SUPFAM" id="SSF109998">
    <property type="entry name" value="Triger factor/SurA peptide-binding domain-like"/>
    <property type="match status" value="1"/>
</dbReference>
<dbReference type="GO" id="GO:0006457">
    <property type="term" value="P:protein folding"/>
    <property type="evidence" value="ECO:0007669"/>
    <property type="project" value="UniProtKB-UniRule"/>
</dbReference>
<dbReference type="EMBL" id="CP000555">
    <property type="protein sequence ID" value="ABM93165.1"/>
    <property type="molecule type" value="Genomic_DNA"/>
</dbReference>
<accession>A2SC76</accession>
<evidence type="ECO:0000256" key="5">
    <source>
        <dbReference type="ARBA" id="ARBA00023186"/>
    </source>
</evidence>
<dbReference type="GO" id="GO:0043165">
    <property type="term" value="P:Gram-negative-bacterium-type cell outer membrane assembly"/>
    <property type="evidence" value="ECO:0007669"/>
    <property type="project" value="InterPro"/>
</dbReference>
<evidence type="ECO:0000256" key="2">
    <source>
        <dbReference type="ARBA" id="ARBA00022737"/>
    </source>
</evidence>
<comment type="function">
    <text evidence="7">Chaperone involved in the correct folding and assembly of outer membrane proteins. Recognizes specific patterns of aromatic residues and the orientation of their side chains, which are found more frequently in integral outer membrane proteins. May act in both early periplasmic and late outer membrane-associated steps of protein maturation.</text>
</comment>
<feature type="coiled-coil region" evidence="8">
    <location>
        <begin position="43"/>
        <end position="70"/>
    </location>
</feature>
<evidence type="ECO:0000256" key="8">
    <source>
        <dbReference type="SAM" id="Coils"/>
    </source>
</evidence>
<keyword evidence="2 7" id="KW-0677">Repeat</keyword>
<evidence type="ECO:0000256" key="3">
    <source>
        <dbReference type="ARBA" id="ARBA00022764"/>
    </source>
</evidence>